<feature type="region of interest" description="Disordered" evidence="1">
    <location>
        <begin position="138"/>
        <end position="182"/>
    </location>
</feature>
<feature type="transmembrane region" description="Helical" evidence="2">
    <location>
        <begin position="97"/>
        <end position="117"/>
    </location>
</feature>
<evidence type="ECO:0000313" key="4">
    <source>
        <dbReference type="Proteomes" id="UP001210925"/>
    </source>
</evidence>
<reference evidence="3" key="1">
    <citation type="submission" date="2020-05" db="EMBL/GenBank/DDBJ databases">
        <title>Phylogenomic resolution of chytrid fungi.</title>
        <authorList>
            <person name="Stajich J.E."/>
            <person name="Amses K."/>
            <person name="Simmons R."/>
            <person name="Seto K."/>
            <person name="Myers J."/>
            <person name="Bonds A."/>
            <person name="Quandt C.A."/>
            <person name="Barry K."/>
            <person name="Liu P."/>
            <person name="Grigoriev I."/>
            <person name="Longcore J.E."/>
            <person name="James T.Y."/>
        </authorList>
    </citation>
    <scope>NUCLEOTIDE SEQUENCE</scope>
    <source>
        <strain evidence="3">PLAUS21</strain>
    </source>
</reference>
<evidence type="ECO:0000313" key="3">
    <source>
        <dbReference type="EMBL" id="KAJ3254023.1"/>
    </source>
</evidence>
<protein>
    <submittedName>
        <fullName evidence="3">Uncharacterized protein</fullName>
    </submittedName>
</protein>
<feature type="region of interest" description="Disordered" evidence="1">
    <location>
        <begin position="59"/>
        <end position="86"/>
    </location>
</feature>
<dbReference type="EMBL" id="JADGKB010000094">
    <property type="protein sequence ID" value="KAJ3254023.1"/>
    <property type="molecule type" value="Genomic_DNA"/>
</dbReference>
<organism evidence="3 4">
    <name type="scientific">Boothiomyces macroporosus</name>
    <dbReference type="NCBI Taxonomy" id="261099"/>
    <lineage>
        <taxon>Eukaryota</taxon>
        <taxon>Fungi</taxon>
        <taxon>Fungi incertae sedis</taxon>
        <taxon>Chytridiomycota</taxon>
        <taxon>Chytridiomycota incertae sedis</taxon>
        <taxon>Chytridiomycetes</taxon>
        <taxon>Rhizophydiales</taxon>
        <taxon>Terramycetaceae</taxon>
        <taxon>Boothiomyces</taxon>
    </lineage>
</organism>
<evidence type="ECO:0000256" key="1">
    <source>
        <dbReference type="SAM" id="MobiDB-lite"/>
    </source>
</evidence>
<feature type="compositionally biased region" description="Polar residues" evidence="1">
    <location>
        <begin position="261"/>
        <end position="279"/>
    </location>
</feature>
<comment type="caution">
    <text evidence="3">The sequence shown here is derived from an EMBL/GenBank/DDBJ whole genome shotgun (WGS) entry which is preliminary data.</text>
</comment>
<keyword evidence="2" id="KW-0472">Membrane</keyword>
<gene>
    <name evidence="3" type="ORF">HK103_007562</name>
</gene>
<keyword evidence="2" id="KW-1133">Transmembrane helix</keyword>
<evidence type="ECO:0000256" key="2">
    <source>
        <dbReference type="SAM" id="Phobius"/>
    </source>
</evidence>
<feature type="region of interest" description="Disordered" evidence="1">
    <location>
        <begin position="261"/>
        <end position="321"/>
    </location>
</feature>
<feature type="compositionally biased region" description="Polar residues" evidence="1">
    <location>
        <begin position="163"/>
        <end position="182"/>
    </location>
</feature>
<dbReference type="Proteomes" id="UP001210925">
    <property type="component" value="Unassembled WGS sequence"/>
</dbReference>
<sequence length="321" mass="35629">MSNATLVVTNVPAATLAPTTAAKPPVSVVDPKPTANTAAPVILTTVTSLKLNTPSQTANSIFPTNSNENVLSNSPPTATGTVQKSSNPINFTSPGFIIAYVLLGLFVVLALIITAICKHRRPKGQSLSELFNETSIPYVQDKKMPEPNSYRPDLQNRDIVPQSGPQADQSPFENRPVSAQTQPASYSLYQQPDSNRYSMMSSYSNYSNAQWNFPGQPNRHALFQPSHIQANRQEMYQQIEPQPNRQEMYQQIEPQPNRQDVYQQFEPQPNRQEMYQQIEPQPPLLNPYSQPKAGPDGNNQVDNDQVHLPVLGPVAELPLKK</sequence>
<name>A0AAD5UFR5_9FUNG</name>
<keyword evidence="2" id="KW-0812">Transmembrane</keyword>
<accession>A0AAD5UFR5</accession>
<dbReference type="AlphaFoldDB" id="A0AAD5UFR5"/>
<keyword evidence="4" id="KW-1185">Reference proteome</keyword>
<proteinExistence type="predicted"/>